<reference evidence="1 2" key="1">
    <citation type="submission" date="2014-05" db="EMBL/GenBank/DDBJ databases">
        <title>Complete genome sequence of the Streptomyces mutabilis TRM45540.</title>
        <authorList>
            <person name="Luo X."/>
            <person name="Zhang L."/>
        </authorList>
    </citation>
    <scope>NUCLEOTIDE SEQUENCE [LARGE SCALE GENOMIC DNA]</scope>
    <source>
        <strain evidence="1 2">TRM45540</strain>
    </source>
</reference>
<dbReference type="Proteomes" id="UP000029095">
    <property type="component" value="Unassembled WGS sequence"/>
</dbReference>
<accession>A0A086MRB8</accession>
<dbReference type="AlphaFoldDB" id="A0A086MRB8"/>
<name>A0A086MRB8_9ACTN</name>
<protein>
    <submittedName>
        <fullName evidence="1">Uncharacterized protein</fullName>
    </submittedName>
</protein>
<dbReference type="SUPFAM" id="SSF46785">
    <property type="entry name" value="Winged helix' DNA-binding domain"/>
    <property type="match status" value="1"/>
</dbReference>
<comment type="caution">
    <text evidence="1">The sequence shown here is derived from an EMBL/GenBank/DDBJ whole genome shotgun (WGS) entry which is preliminary data.</text>
</comment>
<keyword evidence="2" id="KW-1185">Reference proteome</keyword>
<organism evidence="1 2">
    <name type="scientific">Streptomyces mutabilis</name>
    <dbReference type="NCBI Taxonomy" id="67332"/>
    <lineage>
        <taxon>Bacteria</taxon>
        <taxon>Bacillati</taxon>
        <taxon>Actinomycetota</taxon>
        <taxon>Actinomycetes</taxon>
        <taxon>Kitasatosporales</taxon>
        <taxon>Streptomycetaceae</taxon>
        <taxon>Streptomyces</taxon>
    </lineage>
</organism>
<dbReference type="EMBL" id="JNFQ01000007">
    <property type="protein sequence ID" value="KFG71436.1"/>
    <property type="molecule type" value="Genomic_DNA"/>
</dbReference>
<gene>
    <name evidence="1" type="ORF">FM21_34740</name>
</gene>
<sequence>MPTFLAAGPHVSAPNALQRTWLLAALRAADGLLPMGVATRSLNVLRERGWITTAPARDDDAELVRYKITPVGRFALLSVAKADALLSTLVSAEPGRIEAPVQERILNSLEREGMVTYLTRRGQQAEGEERHPYITNLGRRLVGLPEVDETPAGDYLVAALAANGLEAGVETDHNGDSRVVYRSGDVEALFYREVWNPGHYTYSARHPAWMHNKPWTALITYGADGAVEKHLPNGLGVQEESTRMADAFAAWLAGRDDAAFSA</sequence>
<dbReference type="HOGENOM" id="CLU_1061388_0_0_11"/>
<evidence type="ECO:0000313" key="1">
    <source>
        <dbReference type="EMBL" id="KFG71436.1"/>
    </source>
</evidence>
<evidence type="ECO:0000313" key="2">
    <source>
        <dbReference type="Proteomes" id="UP000029095"/>
    </source>
</evidence>
<dbReference type="InterPro" id="IPR036390">
    <property type="entry name" value="WH_DNA-bd_sf"/>
</dbReference>
<proteinExistence type="predicted"/>
<dbReference type="RefSeq" id="WP_043385891.1">
    <property type="nucleotide sequence ID" value="NZ_KN039950.1"/>
</dbReference>